<evidence type="ECO:0000256" key="5">
    <source>
        <dbReference type="PIRSR" id="PIRSR600821-50"/>
    </source>
</evidence>
<feature type="binding site" evidence="4 6">
    <location>
        <position position="132"/>
    </location>
    <ligand>
        <name>substrate</name>
    </ligand>
</feature>
<feature type="active site" description="Proton acceptor; specific for L-alanine" evidence="4">
    <location>
        <position position="269"/>
    </location>
</feature>
<dbReference type="STRING" id="1798002.A2478_03950"/>
<dbReference type="Gene3D" id="3.20.20.10">
    <property type="entry name" value="Alanine racemase"/>
    <property type="match status" value="1"/>
</dbReference>
<dbReference type="InterPro" id="IPR000821">
    <property type="entry name" value="Ala_racemase"/>
</dbReference>
<evidence type="ECO:0000256" key="4">
    <source>
        <dbReference type="HAMAP-Rule" id="MF_01201"/>
    </source>
</evidence>
<comment type="similarity">
    <text evidence="4">Belongs to the alanine racemase family.</text>
</comment>
<comment type="catalytic activity">
    <reaction evidence="4">
        <text>L-alanine = D-alanine</text>
        <dbReference type="Rhea" id="RHEA:20249"/>
        <dbReference type="ChEBI" id="CHEBI:57416"/>
        <dbReference type="ChEBI" id="CHEBI:57972"/>
        <dbReference type="EC" id="5.1.1.1"/>
    </reaction>
</comment>
<evidence type="ECO:0000313" key="9">
    <source>
        <dbReference type="Proteomes" id="UP000179001"/>
    </source>
</evidence>
<dbReference type="FunFam" id="3.20.20.10:FF:000002">
    <property type="entry name" value="Alanine racemase"/>
    <property type="match status" value="1"/>
</dbReference>
<reference evidence="8 9" key="1">
    <citation type="journal article" date="2016" name="Nat. Commun.">
        <title>Thousands of microbial genomes shed light on interconnected biogeochemical processes in an aquifer system.</title>
        <authorList>
            <person name="Anantharaman K."/>
            <person name="Brown C.T."/>
            <person name="Hug L.A."/>
            <person name="Sharon I."/>
            <person name="Castelle C.J."/>
            <person name="Probst A.J."/>
            <person name="Thomas B.C."/>
            <person name="Singh A."/>
            <person name="Wilkins M.J."/>
            <person name="Karaoz U."/>
            <person name="Brodie E.L."/>
            <person name="Williams K.H."/>
            <person name="Hubbard S.S."/>
            <person name="Banfield J.F."/>
        </authorList>
    </citation>
    <scope>NUCLEOTIDE SEQUENCE [LARGE SCALE GENOMIC DNA]</scope>
</reference>
<keyword evidence="3 4" id="KW-0413">Isomerase</keyword>
<dbReference type="PROSITE" id="PS00395">
    <property type="entry name" value="ALANINE_RACEMASE"/>
    <property type="match status" value="1"/>
</dbReference>
<feature type="active site" description="Proton acceptor; specific for D-alanine" evidence="4">
    <location>
        <position position="35"/>
    </location>
</feature>
<evidence type="ECO:0000259" key="7">
    <source>
        <dbReference type="SMART" id="SM01005"/>
    </source>
</evidence>
<dbReference type="PANTHER" id="PTHR30511:SF0">
    <property type="entry name" value="ALANINE RACEMASE, CATABOLIC-RELATED"/>
    <property type="match status" value="1"/>
</dbReference>
<dbReference type="InterPro" id="IPR001608">
    <property type="entry name" value="Ala_racemase_N"/>
</dbReference>
<comment type="caution">
    <text evidence="8">The sequence shown here is derived from an EMBL/GenBank/DDBJ whole genome shotgun (WGS) entry which is preliminary data.</text>
</comment>
<organism evidence="8 9">
    <name type="scientific">Candidatus Falkowbacteria bacterium RIFOXYC2_FULL_36_12</name>
    <dbReference type="NCBI Taxonomy" id="1798002"/>
    <lineage>
        <taxon>Bacteria</taxon>
        <taxon>Candidatus Falkowiibacteriota</taxon>
    </lineage>
</organism>
<comment type="function">
    <text evidence="4">Catalyzes the interconversion of L-alanine and D-alanine. May also act on other amino acids.</text>
</comment>
<evidence type="ECO:0000256" key="6">
    <source>
        <dbReference type="PIRSR" id="PIRSR600821-52"/>
    </source>
</evidence>
<comment type="cofactor">
    <cofactor evidence="1 4 5">
        <name>pyridoxal 5'-phosphate</name>
        <dbReference type="ChEBI" id="CHEBI:597326"/>
    </cofactor>
</comment>
<name>A0A1F5SYW7_9BACT</name>
<evidence type="ECO:0000313" key="8">
    <source>
        <dbReference type="EMBL" id="OGF31918.1"/>
    </source>
</evidence>
<dbReference type="Proteomes" id="UP000179001">
    <property type="component" value="Unassembled WGS sequence"/>
</dbReference>
<comment type="pathway">
    <text evidence="4">Amino-acid biosynthesis; D-alanine biosynthesis; D-alanine from L-alanine: step 1/1.</text>
</comment>
<sequence length="376" mass="42144">MPKTWIEIDKASLDSNLTTFRTHIGREVKLMAVIKSNGYGHGAPEIIEIAKKHADFFAVDSIDEAMDVKSLVGDVPIMILGYTLKANLKFVIENDFHQVVANLATLEQMKSIAEKLGKTAKVHLKIETGTSRQGIFISDLEKYLDLIRSSEYLDLAGVSTHFANIEDTTDSKFAMKQLALYQEAIRFIDNHGFTNYLKHSASSAATILYPETHFDLVRIGISLYGLWSAPQTLLSSRHFNKDFILKPVMSWKTIVAQIKDLPAGSYVSYGCTEKVEQKTKVAILPIGYRDGFDRKLSKIGEVLIHGKRCRVLGRVCMNMVIVDINHLNNVELEDEVVLLGKQGKEQITAEEIAAKIGTINYEVVTRINWSIVKKVL</sequence>
<dbReference type="AlphaFoldDB" id="A0A1F5SYW7"/>
<dbReference type="GO" id="GO:0005829">
    <property type="term" value="C:cytosol"/>
    <property type="evidence" value="ECO:0007669"/>
    <property type="project" value="TreeGrafter"/>
</dbReference>
<dbReference type="EC" id="5.1.1.1" evidence="4"/>
<feature type="domain" description="Alanine racemase C-terminal" evidence="7">
    <location>
        <begin position="248"/>
        <end position="376"/>
    </location>
</feature>
<protein>
    <recommendedName>
        <fullName evidence="4">Alanine racemase</fullName>
        <ecNumber evidence="4">5.1.1.1</ecNumber>
    </recommendedName>
</protein>
<dbReference type="NCBIfam" id="TIGR00492">
    <property type="entry name" value="alr"/>
    <property type="match status" value="1"/>
</dbReference>
<dbReference type="InterPro" id="IPR029066">
    <property type="entry name" value="PLP-binding_barrel"/>
</dbReference>
<keyword evidence="2 4" id="KW-0663">Pyridoxal phosphate</keyword>
<feature type="binding site" evidence="4 6">
    <location>
        <position position="317"/>
    </location>
    <ligand>
        <name>substrate</name>
    </ligand>
</feature>
<dbReference type="GO" id="GO:0030170">
    <property type="term" value="F:pyridoxal phosphate binding"/>
    <property type="evidence" value="ECO:0007669"/>
    <property type="project" value="UniProtKB-UniRule"/>
</dbReference>
<evidence type="ECO:0000256" key="3">
    <source>
        <dbReference type="ARBA" id="ARBA00023235"/>
    </source>
</evidence>
<dbReference type="UniPathway" id="UPA00042">
    <property type="reaction ID" value="UER00497"/>
</dbReference>
<dbReference type="Pfam" id="PF01168">
    <property type="entry name" value="Ala_racemase_N"/>
    <property type="match status" value="1"/>
</dbReference>
<evidence type="ECO:0000256" key="2">
    <source>
        <dbReference type="ARBA" id="ARBA00022898"/>
    </source>
</evidence>
<accession>A0A1F5SYW7</accession>
<dbReference type="CDD" id="cd00430">
    <property type="entry name" value="PLPDE_III_AR"/>
    <property type="match status" value="1"/>
</dbReference>
<dbReference type="InterPro" id="IPR020622">
    <property type="entry name" value="Ala_racemase_pyridoxalP-BS"/>
</dbReference>
<gene>
    <name evidence="8" type="ORF">A2478_03950</name>
</gene>
<evidence type="ECO:0000256" key="1">
    <source>
        <dbReference type="ARBA" id="ARBA00001933"/>
    </source>
</evidence>
<dbReference type="HAMAP" id="MF_01201">
    <property type="entry name" value="Ala_racemase"/>
    <property type="match status" value="1"/>
</dbReference>
<dbReference type="SUPFAM" id="SSF50621">
    <property type="entry name" value="Alanine racemase C-terminal domain-like"/>
    <property type="match status" value="1"/>
</dbReference>
<dbReference type="EMBL" id="MFGJ01000007">
    <property type="protein sequence ID" value="OGF31918.1"/>
    <property type="molecule type" value="Genomic_DNA"/>
</dbReference>
<dbReference type="SMART" id="SM01005">
    <property type="entry name" value="Ala_racemase_C"/>
    <property type="match status" value="1"/>
</dbReference>
<dbReference type="SUPFAM" id="SSF51419">
    <property type="entry name" value="PLP-binding barrel"/>
    <property type="match status" value="1"/>
</dbReference>
<dbReference type="GO" id="GO:0008784">
    <property type="term" value="F:alanine racemase activity"/>
    <property type="evidence" value="ECO:0007669"/>
    <property type="project" value="UniProtKB-UniRule"/>
</dbReference>
<dbReference type="InterPro" id="IPR009006">
    <property type="entry name" value="Ala_racemase/Decarboxylase_C"/>
</dbReference>
<dbReference type="PRINTS" id="PR00992">
    <property type="entry name" value="ALARACEMASE"/>
</dbReference>
<dbReference type="GO" id="GO:0030632">
    <property type="term" value="P:D-alanine biosynthetic process"/>
    <property type="evidence" value="ECO:0007669"/>
    <property type="project" value="UniProtKB-UniRule"/>
</dbReference>
<dbReference type="InterPro" id="IPR011079">
    <property type="entry name" value="Ala_racemase_C"/>
</dbReference>
<dbReference type="Pfam" id="PF00842">
    <property type="entry name" value="Ala_racemase_C"/>
    <property type="match status" value="1"/>
</dbReference>
<dbReference type="PANTHER" id="PTHR30511">
    <property type="entry name" value="ALANINE RACEMASE"/>
    <property type="match status" value="1"/>
</dbReference>
<dbReference type="Gene3D" id="2.40.37.10">
    <property type="entry name" value="Lyase, Ornithine Decarboxylase, Chain A, domain 1"/>
    <property type="match status" value="1"/>
</dbReference>
<feature type="modified residue" description="N6-(pyridoxal phosphate)lysine" evidence="4 5">
    <location>
        <position position="35"/>
    </location>
</feature>
<proteinExistence type="inferred from homology"/>